<name>A0A4U5N3M6_STECR</name>
<protein>
    <recommendedName>
        <fullName evidence="6">Protein kinase domain-containing protein</fullName>
    </recommendedName>
</protein>
<keyword evidence="2" id="KW-0547">Nucleotide-binding</keyword>
<dbReference type="STRING" id="34508.A0A4U5N3M6"/>
<evidence type="ECO:0000256" key="2">
    <source>
        <dbReference type="ARBA" id="ARBA00022741"/>
    </source>
</evidence>
<keyword evidence="4" id="KW-0067">ATP-binding</keyword>
<evidence type="ECO:0000256" key="3">
    <source>
        <dbReference type="ARBA" id="ARBA00022777"/>
    </source>
</evidence>
<dbReference type="InterPro" id="IPR050339">
    <property type="entry name" value="CC_SR_Kinase"/>
</dbReference>
<dbReference type="PROSITE" id="PS00109">
    <property type="entry name" value="PROTEIN_KINASE_TYR"/>
    <property type="match status" value="1"/>
</dbReference>
<evidence type="ECO:0000259" key="6">
    <source>
        <dbReference type="PROSITE" id="PS50011"/>
    </source>
</evidence>
<dbReference type="InterPro" id="IPR011009">
    <property type="entry name" value="Kinase-like_dom_sf"/>
</dbReference>
<dbReference type="SUPFAM" id="SSF56112">
    <property type="entry name" value="Protein kinase-like (PK-like)"/>
    <property type="match status" value="1"/>
</dbReference>
<evidence type="ECO:0000256" key="1">
    <source>
        <dbReference type="ARBA" id="ARBA00022679"/>
    </source>
</evidence>
<dbReference type="PROSITE" id="PS50011">
    <property type="entry name" value="PROTEIN_KINASE_DOM"/>
    <property type="match status" value="1"/>
</dbReference>
<accession>A0A4U5N3M6</accession>
<evidence type="ECO:0000313" key="8">
    <source>
        <dbReference type="Proteomes" id="UP000298663"/>
    </source>
</evidence>
<keyword evidence="1" id="KW-0808">Transferase</keyword>
<gene>
    <name evidence="7" type="ORF">L596_018000</name>
</gene>
<feature type="domain" description="Protein kinase" evidence="6">
    <location>
        <begin position="20"/>
        <end position="288"/>
    </location>
</feature>
<organism evidence="7 8">
    <name type="scientific">Steinernema carpocapsae</name>
    <name type="common">Entomopathogenic nematode</name>
    <dbReference type="NCBI Taxonomy" id="34508"/>
    <lineage>
        <taxon>Eukaryota</taxon>
        <taxon>Metazoa</taxon>
        <taxon>Ecdysozoa</taxon>
        <taxon>Nematoda</taxon>
        <taxon>Chromadorea</taxon>
        <taxon>Rhabditida</taxon>
        <taxon>Tylenchina</taxon>
        <taxon>Panagrolaimomorpha</taxon>
        <taxon>Strongyloidoidea</taxon>
        <taxon>Steinernematidae</taxon>
        <taxon>Steinernema</taxon>
    </lineage>
</organism>
<keyword evidence="3" id="KW-0418">Kinase</keyword>
<dbReference type="AlphaFoldDB" id="A0A4U5N3M6"/>
<dbReference type="Gene3D" id="1.10.510.10">
    <property type="entry name" value="Transferase(Phosphotransferase) domain 1"/>
    <property type="match status" value="1"/>
</dbReference>
<dbReference type="Pfam" id="PF00069">
    <property type="entry name" value="Pkinase"/>
    <property type="match status" value="1"/>
</dbReference>
<comment type="caution">
    <text evidence="7">The sequence shown here is derived from an EMBL/GenBank/DDBJ whole genome shotgun (WGS) entry which is preliminary data.</text>
</comment>
<dbReference type="Proteomes" id="UP000298663">
    <property type="component" value="Unassembled WGS sequence"/>
</dbReference>
<dbReference type="InterPro" id="IPR008266">
    <property type="entry name" value="Tyr_kinase_AS"/>
</dbReference>
<dbReference type="OrthoDB" id="346907at2759"/>
<evidence type="ECO:0000313" key="7">
    <source>
        <dbReference type="EMBL" id="TKR76938.1"/>
    </source>
</evidence>
<evidence type="ECO:0000256" key="5">
    <source>
        <dbReference type="SAM" id="MobiDB-lite"/>
    </source>
</evidence>
<dbReference type="PANTHER" id="PTHR11042">
    <property type="entry name" value="EUKARYOTIC TRANSLATION INITIATION FACTOR 2-ALPHA KINASE EIF2-ALPHA KINASE -RELATED"/>
    <property type="match status" value="1"/>
</dbReference>
<evidence type="ECO:0000256" key="4">
    <source>
        <dbReference type="ARBA" id="ARBA00022840"/>
    </source>
</evidence>
<dbReference type="InterPro" id="IPR000719">
    <property type="entry name" value="Prot_kinase_dom"/>
</dbReference>
<reference evidence="7 8" key="1">
    <citation type="journal article" date="2015" name="Genome Biol.">
        <title>Comparative genomics of Steinernema reveals deeply conserved gene regulatory networks.</title>
        <authorList>
            <person name="Dillman A.R."/>
            <person name="Macchietto M."/>
            <person name="Porter C.F."/>
            <person name="Rogers A."/>
            <person name="Williams B."/>
            <person name="Antoshechkin I."/>
            <person name="Lee M.M."/>
            <person name="Goodwin Z."/>
            <person name="Lu X."/>
            <person name="Lewis E.E."/>
            <person name="Goodrich-Blair H."/>
            <person name="Stock S.P."/>
            <person name="Adams B.J."/>
            <person name="Sternberg P.W."/>
            <person name="Mortazavi A."/>
        </authorList>
    </citation>
    <scope>NUCLEOTIDE SEQUENCE [LARGE SCALE GENOMIC DNA]</scope>
    <source>
        <strain evidence="7 8">ALL</strain>
    </source>
</reference>
<dbReference type="GO" id="GO:0004672">
    <property type="term" value="F:protein kinase activity"/>
    <property type="evidence" value="ECO:0007669"/>
    <property type="project" value="InterPro"/>
</dbReference>
<dbReference type="EMBL" id="AZBU02000005">
    <property type="protein sequence ID" value="TKR76938.1"/>
    <property type="molecule type" value="Genomic_DNA"/>
</dbReference>
<feature type="region of interest" description="Disordered" evidence="5">
    <location>
        <begin position="370"/>
        <end position="396"/>
    </location>
</feature>
<reference evidence="7 8" key="2">
    <citation type="journal article" date="2019" name="G3 (Bethesda)">
        <title>Hybrid Assembly of the Genome of the Entomopathogenic Nematode Steinernema carpocapsae Identifies the X-Chromosome.</title>
        <authorList>
            <person name="Serra L."/>
            <person name="Macchietto M."/>
            <person name="Macias-Munoz A."/>
            <person name="McGill C.J."/>
            <person name="Rodriguez I.M."/>
            <person name="Rodriguez B."/>
            <person name="Murad R."/>
            <person name="Mortazavi A."/>
        </authorList>
    </citation>
    <scope>NUCLEOTIDE SEQUENCE [LARGE SCALE GENOMIC DNA]</scope>
    <source>
        <strain evidence="7 8">ALL</strain>
    </source>
</reference>
<dbReference type="GO" id="GO:0005524">
    <property type="term" value="F:ATP binding"/>
    <property type="evidence" value="ECO:0007669"/>
    <property type="project" value="UniProtKB-KW"/>
</dbReference>
<dbReference type="GO" id="GO:0005737">
    <property type="term" value="C:cytoplasm"/>
    <property type="evidence" value="ECO:0007669"/>
    <property type="project" value="TreeGrafter"/>
</dbReference>
<dbReference type="GO" id="GO:0005634">
    <property type="term" value="C:nucleus"/>
    <property type="evidence" value="ECO:0007669"/>
    <property type="project" value="TreeGrafter"/>
</dbReference>
<proteinExistence type="predicted"/>
<sequence length="442" mass="50848">MSRIYARHIQDLVAAFQGEYMDVEFIAEGGFGAVFRAKRKSDGMFFAIKMVDLKKDHNQRVLEEVETLKKLRKKPYVVRIEDCKKTRNHVFIVMEYCEGGSLRKYIMGRIDNKENAMSEKIVCSAVASLRNLKIIHRDLTTNNILLKKKITTSNPDWIRLKLCDFGLVANQKTQGFIDPVVMNGCYTQEVDFYSLGCILFSMLAGEDPPREGRLNVKGKTDFSRNARNLITRLIKKEFRTINGAIRVLAYRTEGSREKSKLRDEIWRRIRMKERSVPENGPTKERPIIGRREGFLREFRAKRSNSPQGTEDLPPKLAQPSHDVDLSFAEDLNRKSLRSLLSRRAYLILHAASYQDNAVDFRAIGLERLPSNRLPRPRQPTASRLRIRSDSRKEASSSSVRITPCDCIIPRTNRIRWTRSSGTCEKKGIRAIRGRKPKAICAL</sequence>
<keyword evidence="8" id="KW-1185">Reference proteome</keyword>